<evidence type="ECO:0000256" key="2">
    <source>
        <dbReference type="ARBA" id="ARBA00022729"/>
    </source>
</evidence>
<dbReference type="SMART" id="SM00091">
    <property type="entry name" value="PAS"/>
    <property type="match status" value="1"/>
</dbReference>
<dbReference type="SMART" id="SM00267">
    <property type="entry name" value="GGDEF"/>
    <property type="match status" value="1"/>
</dbReference>
<evidence type="ECO:0000256" key="3">
    <source>
        <dbReference type="ARBA" id="ARBA00022737"/>
    </source>
</evidence>
<dbReference type="InterPro" id="IPR035919">
    <property type="entry name" value="EAL_sf"/>
</dbReference>
<dbReference type="SMART" id="SM00052">
    <property type="entry name" value="EAL"/>
    <property type="match status" value="1"/>
</dbReference>
<gene>
    <name evidence="8" type="ORF">NP590_06935</name>
</gene>
<dbReference type="InterPro" id="IPR043128">
    <property type="entry name" value="Rev_trsase/Diguanyl_cyclase"/>
</dbReference>
<dbReference type="Gene3D" id="3.30.70.270">
    <property type="match status" value="1"/>
</dbReference>
<proteinExistence type="inferred from homology"/>
<comment type="caution">
    <text evidence="8">The sequence shown here is derived from an EMBL/GenBank/DDBJ whole genome shotgun (WGS) entry which is preliminary data.</text>
</comment>
<feature type="domain" description="GGDEF" evidence="6">
    <location>
        <begin position="567"/>
        <end position="700"/>
    </location>
</feature>
<dbReference type="SUPFAM" id="SSF55073">
    <property type="entry name" value="Nucleotide cyclase"/>
    <property type="match status" value="1"/>
</dbReference>
<dbReference type="InterPro" id="IPR000160">
    <property type="entry name" value="GGDEF_dom"/>
</dbReference>
<dbReference type="InterPro" id="IPR007024">
    <property type="entry name" value="BLUF_domain"/>
</dbReference>
<accession>A0ABT1TEZ9</accession>
<feature type="domain" description="EAL" evidence="5">
    <location>
        <begin position="709"/>
        <end position="964"/>
    </location>
</feature>
<dbReference type="NCBIfam" id="TIGR00229">
    <property type="entry name" value="sensory_box"/>
    <property type="match status" value="1"/>
</dbReference>
<dbReference type="Gene3D" id="3.30.70.100">
    <property type="match status" value="1"/>
</dbReference>
<dbReference type="Gene3D" id="3.40.50.2300">
    <property type="match status" value="2"/>
</dbReference>
<dbReference type="PROSITE" id="PS50883">
    <property type="entry name" value="EAL"/>
    <property type="match status" value="1"/>
</dbReference>
<protein>
    <submittedName>
        <fullName evidence="8">EAL domain-containing protein</fullName>
    </submittedName>
</protein>
<dbReference type="NCBIfam" id="TIGR00254">
    <property type="entry name" value="GGDEF"/>
    <property type="match status" value="1"/>
</dbReference>
<dbReference type="InterPro" id="IPR028082">
    <property type="entry name" value="Peripla_BP_I"/>
</dbReference>
<dbReference type="PANTHER" id="PTHR44757">
    <property type="entry name" value="DIGUANYLATE CYCLASE DGCP"/>
    <property type="match status" value="1"/>
</dbReference>
<dbReference type="Pfam" id="PF00990">
    <property type="entry name" value="GGDEF"/>
    <property type="match status" value="1"/>
</dbReference>
<dbReference type="CDD" id="cd06331">
    <property type="entry name" value="PBP1_AmiC-like"/>
    <property type="match status" value="1"/>
</dbReference>
<dbReference type="SUPFAM" id="SSF55785">
    <property type="entry name" value="PYP-like sensor domain (PAS domain)"/>
    <property type="match status" value="1"/>
</dbReference>
<dbReference type="Pfam" id="PF13458">
    <property type="entry name" value="Peripla_BP_6"/>
    <property type="match status" value="1"/>
</dbReference>
<dbReference type="InterPro" id="IPR001610">
    <property type="entry name" value="PAC"/>
</dbReference>
<dbReference type="InterPro" id="IPR052155">
    <property type="entry name" value="Biofilm_reg_signaling"/>
</dbReference>
<keyword evidence="9" id="KW-1185">Reference proteome</keyword>
<dbReference type="InterPro" id="IPR000014">
    <property type="entry name" value="PAS"/>
</dbReference>
<reference evidence="8 9" key="1">
    <citation type="submission" date="2022-07" db="EMBL/GenBank/DDBJ databases">
        <title>Methylomonas rivi sp. nov., Methylomonas rosea sp. nov., Methylomonas aureus sp. nov. and Methylomonas subterranea sp. nov., four novel methanotrophs isolated from a freshwater creek and the deep terrestrial subsurface.</title>
        <authorList>
            <person name="Abin C."/>
            <person name="Sankaranarayanan K."/>
            <person name="Garner C."/>
            <person name="Sindelar R."/>
            <person name="Kotary K."/>
            <person name="Garner R."/>
            <person name="Barclay S."/>
            <person name="Lawson P."/>
            <person name="Krumholz L."/>
        </authorList>
    </citation>
    <scope>NUCLEOTIDE SEQUENCE [LARGE SCALE GENOMIC DNA]</scope>
    <source>
        <strain evidence="8 9">SURF-2</strain>
    </source>
</reference>
<dbReference type="RefSeq" id="WP_256601577.1">
    <property type="nucleotide sequence ID" value="NZ_JANIBJ010000010.1"/>
</dbReference>
<organism evidence="8 9">
    <name type="scientific">Methylomonas subterranea</name>
    <dbReference type="NCBI Taxonomy" id="2952225"/>
    <lineage>
        <taxon>Bacteria</taxon>
        <taxon>Pseudomonadati</taxon>
        <taxon>Pseudomonadota</taxon>
        <taxon>Gammaproteobacteria</taxon>
        <taxon>Methylococcales</taxon>
        <taxon>Methylococcaceae</taxon>
        <taxon>Methylomonas</taxon>
    </lineage>
</organism>
<evidence type="ECO:0000259" key="4">
    <source>
        <dbReference type="PROSITE" id="PS50112"/>
    </source>
</evidence>
<feature type="domain" description="BLUF" evidence="7">
    <location>
        <begin position="975"/>
        <end position="1066"/>
    </location>
</feature>
<dbReference type="PROSITE" id="PS50925">
    <property type="entry name" value="BLUF"/>
    <property type="match status" value="1"/>
</dbReference>
<evidence type="ECO:0000259" key="6">
    <source>
        <dbReference type="PROSITE" id="PS50887"/>
    </source>
</evidence>
<evidence type="ECO:0000259" key="7">
    <source>
        <dbReference type="PROSITE" id="PS50925"/>
    </source>
</evidence>
<dbReference type="PANTHER" id="PTHR44757:SF2">
    <property type="entry name" value="BIOFILM ARCHITECTURE MAINTENANCE PROTEIN MBAA"/>
    <property type="match status" value="1"/>
</dbReference>
<dbReference type="PROSITE" id="PS50887">
    <property type="entry name" value="GGDEF"/>
    <property type="match status" value="1"/>
</dbReference>
<dbReference type="Pfam" id="PF00563">
    <property type="entry name" value="EAL"/>
    <property type="match status" value="1"/>
</dbReference>
<keyword evidence="3" id="KW-0677">Repeat</keyword>
<dbReference type="CDD" id="cd01948">
    <property type="entry name" value="EAL"/>
    <property type="match status" value="1"/>
</dbReference>
<sequence length="1118" mass="124385">MPDRNHNQSIRLGLMAPLTGLVGMYGPEIVRAAQIACNEINQGGGLLGKKLQLVVEDDGSLPGSAVPAALRLVQNHHCAAIIGNLLSNSRIAVAHQVAEPLRVPYLNFSFYEGSIFSRYFFHFAALPNQQIDKMIPAMAQRYGLKMYFAGSNYEWPRGSIDAAKQALSRLDGDVVGEDYLPINADSTEIEQLLKKVARSGADVFVPYFAGIDQIALLNRFCEMGLKPRIAVAMGHFDETLAQQLLPEVRAGFYSSNTYFMSLDTPQNHQYLQQLAALPGVNGIWPHGNGVVTNFSEATYVCVHAFADAVQRCGSTDATALVTALETTSVLAPQGWVQMDASTHHACVNTFLARGNSDGSFSILERFGNTPPVIPNRYQTQPRQPLELGLPPSLMEQVNAKAEISLRKLNTAHQILSLADMAVLATDENGVIQEANPNAGHLFGYSPEEMRGMPIHLLVPPHLRQRHAEMVQLFVRADETERPMSQRGEITGYRKDGSFFPLEASIGKFRNGEHWMLVATMRDISELKRKQVDLLWQATHDELTGLPNRNLIHERLNHALQRSRRQGLSLALLFVDLDGFKLINDTYGHKTGDQLLQRVANLLMDMVRPGDTVARLSSDEFVILCEQLEQPTSISALAERINHALRQPMALNGQQLYLSASIGIAVGHGTTHSADDLLRAADTAMYEVKEQGRDGWHFFSAGLEEKVRQKLSISNGLRLAIEREELSVRFQPIVDSDLPHIVGAEMLLRWQPAEGPISPALFIPVAEMTGSIIPIGAWVLAQACQAEADWRTRWGDRAPGYISVNVSARQLNERNLLDEVKAMIKTHACDPSRILLEITETALMADIDTNLRMLRSLADLGFRVAIDDFGTGYSSLAQLTKLPVNVLKIDKAFIDGIEHQPESRAVVKAIIGLGRALGLKMVAEGVENAAQLLELRNFGCDYIQGYLFYRPLPAAEFIETVEQNINAKQQALEPPLFFLIYHSQASSELAGDQVPELLEQTRRSNLRRGITGCLLHQDGYFMQYLEGNRQNVLDLLAHIQKDPRHRNLEIIMQGNEYHRVFPEWSMGFREVGHHLNHIDFPDAGKPPFSLPELARDPRTSYIYITSFRDSGQHKSAYPA</sequence>
<dbReference type="CDD" id="cd00130">
    <property type="entry name" value="PAS"/>
    <property type="match status" value="1"/>
</dbReference>
<comment type="similarity">
    <text evidence="1">Belongs to the leucine-binding protein family.</text>
</comment>
<dbReference type="SMART" id="SM01034">
    <property type="entry name" value="BLUF"/>
    <property type="match status" value="1"/>
</dbReference>
<evidence type="ECO:0000256" key="1">
    <source>
        <dbReference type="ARBA" id="ARBA00010062"/>
    </source>
</evidence>
<dbReference type="CDD" id="cd01949">
    <property type="entry name" value="GGDEF"/>
    <property type="match status" value="1"/>
</dbReference>
<dbReference type="InterPro" id="IPR001633">
    <property type="entry name" value="EAL_dom"/>
</dbReference>
<keyword evidence="2" id="KW-0732">Signal</keyword>
<name>A0ABT1TEZ9_9GAMM</name>
<evidence type="ECO:0000259" key="5">
    <source>
        <dbReference type="PROSITE" id="PS50883"/>
    </source>
</evidence>
<dbReference type="InterPro" id="IPR028081">
    <property type="entry name" value="Leu-bd"/>
</dbReference>
<dbReference type="Gene3D" id="3.30.450.20">
    <property type="entry name" value="PAS domain"/>
    <property type="match status" value="1"/>
</dbReference>
<dbReference type="Pfam" id="PF13426">
    <property type="entry name" value="PAS_9"/>
    <property type="match status" value="1"/>
</dbReference>
<dbReference type="EMBL" id="JANIBJ010000010">
    <property type="protein sequence ID" value="MCQ8103833.1"/>
    <property type="molecule type" value="Genomic_DNA"/>
</dbReference>
<dbReference type="SUPFAM" id="SSF53822">
    <property type="entry name" value="Periplasmic binding protein-like I"/>
    <property type="match status" value="1"/>
</dbReference>
<dbReference type="SUPFAM" id="SSF141868">
    <property type="entry name" value="EAL domain-like"/>
    <property type="match status" value="1"/>
</dbReference>
<feature type="domain" description="PAS" evidence="4">
    <location>
        <begin position="407"/>
        <end position="477"/>
    </location>
</feature>
<dbReference type="Gene3D" id="3.20.20.450">
    <property type="entry name" value="EAL domain"/>
    <property type="match status" value="1"/>
</dbReference>
<dbReference type="InterPro" id="IPR035965">
    <property type="entry name" value="PAS-like_dom_sf"/>
</dbReference>
<dbReference type="Proteomes" id="UP001524499">
    <property type="component" value="Unassembled WGS sequence"/>
</dbReference>
<dbReference type="PROSITE" id="PS50112">
    <property type="entry name" value="PAS"/>
    <property type="match status" value="1"/>
</dbReference>
<evidence type="ECO:0000313" key="8">
    <source>
        <dbReference type="EMBL" id="MCQ8103833.1"/>
    </source>
</evidence>
<dbReference type="InterPro" id="IPR036046">
    <property type="entry name" value="Acylphosphatase-like_dom_sf"/>
</dbReference>
<dbReference type="InterPro" id="IPR029787">
    <property type="entry name" value="Nucleotide_cyclase"/>
</dbReference>
<dbReference type="SUPFAM" id="SSF54975">
    <property type="entry name" value="Acylphosphatase/BLUF domain-like"/>
    <property type="match status" value="1"/>
</dbReference>
<evidence type="ECO:0000313" key="9">
    <source>
        <dbReference type="Proteomes" id="UP001524499"/>
    </source>
</evidence>
<dbReference type="SMART" id="SM00086">
    <property type="entry name" value="PAC"/>
    <property type="match status" value="1"/>
</dbReference>
<dbReference type="Pfam" id="PF04940">
    <property type="entry name" value="BLUF"/>
    <property type="match status" value="1"/>
</dbReference>